<feature type="compositionally biased region" description="Polar residues" evidence="1">
    <location>
        <begin position="188"/>
        <end position="202"/>
    </location>
</feature>
<feature type="region of interest" description="Disordered" evidence="1">
    <location>
        <begin position="162"/>
        <end position="202"/>
    </location>
</feature>
<gene>
    <name evidence="2" type="ORF">SMTD_LOCUS19302</name>
</gene>
<evidence type="ECO:0000256" key="1">
    <source>
        <dbReference type="SAM" id="MobiDB-lite"/>
    </source>
</evidence>
<organism evidence="2 3">
    <name type="scientific">Schistosoma mattheei</name>
    <dbReference type="NCBI Taxonomy" id="31246"/>
    <lineage>
        <taxon>Eukaryota</taxon>
        <taxon>Metazoa</taxon>
        <taxon>Spiralia</taxon>
        <taxon>Lophotrochozoa</taxon>
        <taxon>Platyhelminthes</taxon>
        <taxon>Trematoda</taxon>
        <taxon>Digenea</taxon>
        <taxon>Strigeidida</taxon>
        <taxon>Schistosomatoidea</taxon>
        <taxon>Schistosomatidae</taxon>
        <taxon>Schistosoma</taxon>
    </lineage>
</organism>
<protein>
    <submittedName>
        <fullName evidence="2">Uncharacterized protein</fullName>
    </submittedName>
</protein>
<dbReference type="AlphaFoldDB" id="A0A183PY67"/>
<reference evidence="2 3" key="1">
    <citation type="submission" date="2018-11" db="EMBL/GenBank/DDBJ databases">
        <authorList>
            <consortium name="Pathogen Informatics"/>
        </authorList>
    </citation>
    <scope>NUCLEOTIDE SEQUENCE [LARGE SCALE GENOMIC DNA]</scope>
    <source>
        <strain>Denwood</strain>
        <strain evidence="3">Zambia</strain>
    </source>
</reference>
<dbReference type="EMBL" id="UZAL01042057">
    <property type="protein sequence ID" value="VDP79462.1"/>
    <property type="molecule type" value="Genomic_DNA"/>
</dbReference>
<evidence type="ECO:0000313" key="2">
    <source>
        <dbReference type="EMBL" id="VDP79462.1"/>
    </source>
</evidence>
<dbReference type="Proteomes" id="UP000269396">
    <property type="component" value="Unassembled WGS sequence"/>
</dbReference>
<accession>A0A183PY67</accession>
<keyword evidence="3" id="KW-1185">Reference proteome</keyword>
<name>A0A183PY67_9TREM</name>
<proteinExistence type="predicted"/>
<sequence length="202" mass="23690">MLVGGLCSIRSNRRKIPTSSINSIIDPLHITKDSLYPPTDRRNDSEFNTATTTTNTLHHLWLDNESIQQEIHSSYPCCSTYYLGFYSTNDYLTSQFTDTLQYNTKTNLIDYDYTTEIQQQNNNYFTNTSYLQYNNNQNKESIKYLNIDPYKVPEMIHEHDTISSGTSSQMNDNDHHRQHQDHHHNDIFMTSNESLLTNHEYT</sequence>
<evidence type="ECO:0000313" key="3">
    <source>
        <dbReference type="Proteomes" id="UP000269396"/>
    </source>
</evidence>